<dbReference type="Gene3D" id="3.30.40.10">
    <property type="entry name" value="Zinc/RING finger domain, C3HC4 (zinc finger)"/>
    <property type="match status" value="1"/>
</dbReference>
<sequence>MPTCGHSCCSTCAKRVNRKCPECREEFGVTADIREKISLKRMIRRLQAECKSCQLNGELGFVIDLLCPERETECTNASRNFKVKRLIFLDDADEDRNHIFTADGLIKEGQMFGKRESLKDLESYVEGPQKTFKIKMIIEHIAYSVTI</sequence>
<protein>
    <submittedName>
        <fullName evidence="1">Uncharacterized protein</fullName>
    </submittedName>
</protein>
<proteinExistence type="predicted"/>
<dbReference type="Proteomes" id="UP000001593">
    <property type="component" value="Unassembled WGS sequence"/>
</dbReference>
<dbReference type="SUPFAM" id="SSF57850">
    <property type="entry name" value="RING/U-box"/>
    <property type="match status" value="1"/>
</dbReference>
<dbReference type="InterPro" id="IPR013083">
    <property type="entry name" value="Znf_RING/FYVE/PHD"/>
</dbReference>
<gene>
    <name evidence="1" type="ORF">NEMVEDRAFT_v1g211219</name>
</gene>
<dbReference type="GO" id="GO:0043122">
    <property type="term" value="P:regulation of canonical NF-kappaB signal transduction"/>
    <property type="evidence" value="ECO:0000318"/>
    <property type="project" value="GO_Central"/>
</dbReference>
<evidence type="ECO:0000313" key="1">
    <source>
        <dbReference type="EMBL" id="EDO37732.1"/>
    </source>
</evidence>
<evidence type="ECO:0000313" key="2">
    <source>
        <dbReference type="Proteomes" id="UP000001593"/>
    </source>
</evidence>
<dbReference type="EMBL" id="DS469640">
    <property type="protein sequence ID" value="EDO37732.1"/>
    <property type="molecule type" value="Genomic_DNA"/>
</dbReference>
<reference evidence="1 2" key="1">
    <citation type="journal article" date="2007" name="Science">
        <title>Sea anemone genome reveals ancestral eumetazoan gene repertoire and genomic organization.</title>
        <authorList>
            <person name="Putnam N.H."/>
            <person name="Srivastava M."/>
            <person name="Hellsten U."/>
            <person name="Dirks B."/>
            <person name="Chapman J."/>
            <person name="Salamov A."/>
            <person name="Terry A."/>
            <person name="Shapiro H."/>
            <person name="Lindquist E."/>
            <person name="Kapitonov V.V."/>
            <person name="Jurka J."/>
            <person name="Genikhovich G."/>
            <person name="Grigoriev I.V."/>
            <person name="Lucas S.M."/>
            <person name="Steele R.E."/>
            <person name="Finnerty J.R."/>
            <person name="Technau U."/>
            <person name="Martindale M.Q."/>
            <person name="Rokhsar D.S."/>
        </authorList>
    </citation>
    <scope>NUCLEOTIDE SEQUENCE [LARGE SCALE GENOMIC DNA]</scope>
    <source>
        <strain evidence="2">CH2 X CH6</strain>
    </source>
</reference>
<organism evidence="1 2">
    <name type="scientific">Nematostella vectensis</name>
    <name type="common">Starlet sea anemone</name>
    <dbReference type="NCBI Taxonomy" id="45351"/>
    <lineage>
        <taxon>Eukaryota</taxon>
        <taxon>Metazoa</taxon>
        <taxon>Cnidaria</taxon>
        <taxon>Anthozoa</taxon>
        <taxon>Hexacorallia</taxon>
        <taxon>Actiniaria</taxon>
        <taxon>Edwardsiidae</taxon>
        <taxon>Nematostella</taxon>
    </lineage>
</organism>
<dbReference type="InParanoid" id="A7SEX4"/>
<name>A7SEX4_NEMVE</name>
<dbReference type="AlphaFoldDB" id="A7SEX4"/>
<dbReference type="GO" id="GO:0009898">
    <property type="term" value="C:cytoplasmic side of plasma membrane"/>
    <property type="evidence" value="ECO:0000318"/>
    <property type="project" value="GO_Central"/>
</dbReference>
<accession>A7SEX4</accession>
<dbReference type="GO" id="GO:0005737">
    <property type="term" value="C:cytoplasm"/>
    <property type="evidence" value="ECO:0000318"/>
    <property type="project" value="GO_Central"/>
</dbReference>
<dbReference type="GO" id="GO:0007166">
    <property type="term" value="P:cell surface receptor signaling pathway"/>
    <property type="evidence" value="ECO:0000318"/>
    <property type="project" value="GO_Central"/>
</dbReference>
<dbReference type="GO" id="GO:0035591">
    <property type="term" value="F:signaling adaptor activity"/>
    <property type="evidence" value="ECO:0000318"/>
    <property type="project" value="GO_Central"/>
</dbReference>
<keyword evidence="2" id="KW-1185">Reference proteome</keyword>
<dbReference type="PhylomeDB" id="A7SEX4"/>
<dbReference type="HOGENOM" id="CLU_1770266_0_0_1"/>